<evidence type="ECO:0000313" key="3">
    <source>
        <dbReference type="Proteomes" id="UP000727962"/>
    </source>
</evidence>
<reference evidence="2" key="1">
    <citation type="submission" date="2020-07" db="EMBL/GenBank/DDBJ databases">
        <title>Huge and variable diversity of episymbiotic CPR bacteria and DPANN archaea in groundwater ecosystems.</title>
        <authorList>
            <person name="He C.Y."/>
            <person name="Keren R."/>
            <person name="Whittaker M."/>
            <person name="Farag I.F."/>
            <person name="Doudna J."/>
            <person name="Cate J.H.D."/>
            <person name="Banfield J.F."/>
        </authorList>
    </citation>
    <scope>NUCLEOTIDE SEQUENCE</scope>
    <source>
        <strain evidence="2">NC_groundwater_17_Pr7_B-0.1um_64_12</strain>
    </source>
</reference>
<name>A0A931LQI3_FIMGI</name>
<evidence type="ECO:0000313" key="2">
    <source>
        <dbReference type="EMBL" id="MBI1755618.1"/>
    </source>
</evidence>
<sequence length="117" mass="12493">MAYKVLAEIAQGTVLLFLVALAGTIAIQLLTRRINAKGLFLGRRRDGTAFFNPLKVQLLIATVAIAMEYVMAAAQNHTGGMPKLPDPALYVLGLSNAAYLGGKGWTLLRPLQQLGGN</sequence>
<feature type="transmembrane region" description="Helical" evidence="1">
    <location>
        <begin position="50"/>
        <end position="67"/>
    </location>
</feature>
<proteinExistence type="predicted"/>
<feature type="transmembrane region" description="Helical" evidence="1">
    <location>
        <begin position="12"/>
        <end position="30"/>
    </location>
</feature>
<gene>
    <name evidence="2" type="ORF">HYR64_00745</name>
</gene>
<keyword evidence="1" id="KW-0812">Transmembrane</keyword>
<evidence type="ECO:0000256" key="1">
    <source>
        <dbReference type="SAM" id="Phobius"/>
    </source>
</evidence>
<protein>
    <submittedName>
        <fullName evidence="2">Uncharacterized protein</fullName>
    </submittedName>
</protein>
<dbReference type="AlphaFoldDB" id="A0A931LQI3"/>
<dbReference type="Proteomes" id="UP000727962">
    <property type="component" value="Unassembled WGS sequence"/>
</dbReference>
<comment type="caution">
    <text evidence="2">The sequence shown here is derived from an EMBL/GenBank/DDBJ whole genome shotgun (WGS) entry which is preliminary data.</text>
</comment>
<keyword evidence="1" id="KW-1133">Transmembrane helix</keyword>
<accession>A0A931LQI3</accession>
<keyword evidence="1" id="KW-0472">Membrane</keyword>
<organism evidence="2 3">
    <name type="scientific">Fimbriimonas ginsengisoli</name>
    <dbReference type="NCBI Taxonomy" id="1005039"/>
    <lineage>
        <taxon>Bacteria</taxon>
        <taxon>Bacillati</taxon>
        <taxon>Armatimonadota</taxon>
        <taxon>Fimbriimonadia</taxon>
        <taxon>Fimbriimonadales</taxon>
        <taxon>Fimbriimonadaceae</taxon>
        <taxon>Fimbriimonas</taxon>
    </lineage>
</organism>
<dbReference type="EMBL" id="JACOSL010000004">
    <property type="protein sequence ID" value="MBI1755618.1"/>
    <property type="molecule type" value="Genomic_DNA"/>
</dbReference>